<dbReference type="InterPro" id="IPR050216">
    <property type="entry name" value="LRR_domain-containing"/>
</dbReference>
<dbReference type="eggNOG" id="KOG0619">
    <property type="taxonomic scope" value="Eukaryota"/>
</dbReference>
<gene>
    <name evidence="4" type="primary">LOC101513208</name>
</gene>
<dbReference type="PANTHER" id="PTHR48051:SF46">
    <property type="entry name" value="LEUCINE RICH REPEAT-CONTAINING DOMAIN PROTEIN"/>
    <property type="match status" value="1"/>
</dbReference>
<protein>
    <submittedName>
        <fullName evidence="4">Plant intracellular Ras-group-related LRR protein 6-like</fullName>
    </submittedName>
</protein>
<evidence type="ECO:0000256" key="1">
    <source>
        <dbReference type="ARBA" id="ARBA00022614"/>
    </source>
</evidence>
<dbReference type="RefSeq" id="XP_004507912.1">
    <property type="nucleotide sequence ID" value="XM_004507855.3"/>
</dbReference>
<dbReference type="Gene3D" id="3.80.10.10">
    <property type="entry name" value="Ribonuclease Inhibitor"/>
    <property type="match status" value="2"/>
</dbReference>
<dbReference type="InterPro" id="IPR032675">
    <property type="entry name" value="LRR_dom_sf"/>
</dbReference>
<dbReference type="GeneID" id="101513208"/>
<dbReference type="PaxDb" id="3827-XP_004507912.1"/>
<dbReference type="OrthoDB" id="1668230at2759"/>
<sequence>MSSSFSFIYQNNALSFPLNSLSRSSPNFPFHNSHPSNTFFLNLALSSQLLHNIHVKMLYEQQRFQQPMMKIDTRNSNTTSERRKYNNNSIEEEQERLEIVDLSGMSLESLPNPSLNLATICKLDLSNNNLQNIPESLTARLLNMVVLDVHSNQLRSLPNSIGCLSKLKLLNVSGNLIQHLPKTIENCRALEDLNVNFNKLIQLPNTIGFELRNLKKLSVNSNKLIFLPHSISHLTCLKVLDARLNCLRSLPEDIENLVSLESLNVSQNFQYLDSLPNSLGLLLSLVELDISYNKIKSLPDSIGGLNKLQKLCVEGNPLSSPPAEVVEHGLHAMKEYLSNRMNVGQQSPTKKKSWVGKLVKYKSFNVRSGPREEREAFIIPDYNRSLDGLTSPRYMGMFSPRRLFSPRNYFNN</sequence>
<evidence type="ECO:0000313" key="4">
    <source>
        <dbReference type="RefSeq" id="XP_004507912.1"/>
    </source>
</evidence>
<dbReference type="Proteomes" id="UP000087171">
    <property type="component" value="Chromosome Ca7"/>
</dbReference>
<dbReference type="SMART" id="SM00369">
    <property type="entry name" value="LRR_TYP"/>
    <property type="match status" value="8"/>
</dbReference>
<dbReference type="AlphaFoldDB" id="A0A1S2YPH6"/>
<accession>A0A1S2YPH6</accession>
<keyword evidence="2" id="KW-0677">Repeat</keyword>
<dbReference type="Pfam" id="PF00560">
    <property type="entry name" value="LRR_1"/>
    <property type="match status" value="1"/>
</dbReference>
<keyword evidence="1" id="KW-0433">Leucine-rich repeat</keyword>
<organism evidence="3 4">
    <name type="scientific">Cicer arietinum</name>
    <name type="common">Chickpea</name>
    <name type="synonym">Garbanzo</name>
    <dbReference type="NCBI Taxonomy" id="3827"/>
    <lineage>
        <taxon>Eukaryota</taxon>
        <taxon>Viridiplantae</taxon>
        <taxon>Streptophyta</taxon>
        <taxon>Embryophyta</taxon>
        <taxon>Tracheophyta</taxon>
        <taxon>Spermatophyta</taxon>
        <taxon>Magnoliopsida</taxon>
        <taxon>eudicotyledons</taxon>
        <taxon>Gunneridae</taxon>
        <taxon>Pentapetalae</taxon>
        <taxon>rosids</taxon>
        <taxon>fabids</taxon>
        <taxon>Fabales</taxon>
        <taxon>Fabaceae</taxon>
        <taxon>Papilionoideae</taxon>
        <taxon>50 kb inversion clade</taxon>
        <taxon>NPAAA clade</taxon>
        <taxon>Hologalegina</taxon>
        <taxon>IRL clade</taxon>
        <taxon>Cicereae</taxon>
        <taxon>Cicer</taxon>
    </lineage>
</organism>
<proteinExistence type="predicted"/>
<dbReference type="SUPFAM" id="SSF52058">
    <property type="entry name" value="L domain-like"/>
    <property type="match status" value="1"/>
</dbReference>
<dbReference type="KEGG" id="cam:101513208"/>
<name>A0A1S2YPH6_CICAR</name>
<dbReference type="SMART" id="SM00365">
    <property type="entry name" value="LRR_SD22"/>
    <property type="match status" value="4"/>
</dbReference>
<dbReference type="SMART" id="SM00364">
    <property type="entry name" value="LRR_BAC"/>
    <property type="match status" value="9"/>
</dbReference>
<reference evidence="4" key="2">
    <citation type="submission" date="2025-08" db="UniProtKB">
        <authorList>
            <consortium name="RefSeq"/>
        </authorList>
    </citation>
    <scope>IDENTIFICATION</scope>
    <source>
        <tissue evidence="4">Etiolated seedlings</tissue>
    </source>
</reference>
<dbReference type="InterPro" id="IPR001611">
    <property type="entry name" value="Leu-rich_rpt"/>
</dbReference>
<keyword evidence="3" id="KW-1185">Reference proteome</keyword>
<evidence type="ECO:0000256" key="2">
    <source>
        <dbReference type="ARBA" id="ARBA00022737"/>
    </source>
</evidence>
<dbReference type="InterPro" id="IPR003591">
    <property type="entry name" value="Leu-rich_rpt_typical-subtyp"/>
</dbReference>
<dbReference type="STRING" id="3827.A0A1S2YPH6"/>
<dbReference type="Pfam" id="PF13855">
    <property type="entry name" value="LRR_8"/>
    <property type="match status" value="1"/>
</dbReference>
<dbReference type="PROSITE" id="PS51450">
    <property type="entry name" value="LRR"/>
    <property type="match status" value="2"/>
</dbReference>
<reference evidence="3" key="1">
    <citation type="journal article" date="2013" name="Nat. Biotechnol.">
        <title>Draft genome sequence of chickpea (Cicer arietinum) provides a resource for trait improvement.</title>
        <authorList>
            <person name="Varshney R.K."/>
            <person name="Song C."/>
            <person name="Saxena R.K."/>
            <person name="Azam S."/>
            <person name="Yu S."/>
            <person name="Sharpe A.G."/>
            <person name="Cannon S."/>
            <person name="Baek J."/>
            <person name="Rosen B.D."/>
            <person name="Tar'an B."/>
            <person name="Millan T."/>
            <person name="Zhang X."/>
            <person name="Ramsay L.D."/>
            <person name="Iwata A."/>
            <person name="Wang Y."/>
            <person name="Nelson W."/>
            <person name="Farmer A.D."/>
            <person name="Gaur P.M."/>
            <person name="Soderlund C."/>
            <person name="Penmetsa R.V."/>
            <person name="Xu C."/>
            <person name="Bharti A.K."/>
            <person name="He W."/>
            <person name="Winter P."/>
            <person name="Zhao S."/>
            <person name="Hane J.K."/>
            <person name="Carrasquilla-Garcia N."/>
            <person name="Condie J.A."/>
            <person name="Upadhyaya H.D."/>
            <person name="Luo M.C."/>
            <person name="Thudi M."/>
            <person name="Gowda C.L."/>
            <person name="Singh N.P."/>
            <person name="Lichtenzveig J."/>
            <person name="Gali K.K."/>
            <person name="Rubio J."/>
            <person name="Nadarajan N."/>
            <person name="Dolezel J."/>
            <person name="Bansal K.C."/>
            <person name="Xu X."/>
            <person name="Edwards D."/>
            <person name="Zhang G."/>
            <person name="Kahl G."/>
            <person name="Gil J."/>
            <person name="Singh K.B."/>
            <person name="Datta S.K."/>
            <person name="Jackson S.A."/>
            <person name="Wang J."/>
            <person name="Cook D.R."/>
        </authorList>
    </citation>
    <scope>NUCLEOTIDE SEQUENCE [LARGE SCALE GENOMIC DNA]</scope>
    <source>
        <strain evidence="3">cv. CDC Frontier</strain>
    </source>
</reference>
<dbReference type="PANTHER" id="PTHR48051">
    <property type="match status" value="1"/>
</dbReference>
<dbReference type="GO" id="GO:0005737">
    <property type="term" value="C:cytoplasm"/>
    <property type="evidence" value="ECO:0007669"/>
    <property type="project" value="TreeGrafter"/>
</dbReference>
<evidence type="ECO:0000313" key="3">
    <source>
        <dbReference type="Proteomes" id="UP000087171"/>
    </source>
</evidence>